<comment type="subcellular location">
    <subcellularLocation>
        <location evidence="8">Cell outer membrane</location>
    </subcellularLocation>
    <subcellularLocation>
        <location evidence="1">Membrane</location>
    </subcellularLocation>
</comment>
<dbReference type="InterPro" id="IPR011662">
    <property type="entry name" value="Secretin/TonB_short_N"/>
</dbReference>
<dbReference type="InterPro" id="IPR021731">
    <property type="entry name" value="AMIN_dom"/>
</dbReference>
<feature type="domain" description="Secretin/TonB short N-terminal" evidence="9">
    <location>
        <begin position="355"/>
        <end position="403"/>
    </location>
</feature>
<dbReference type="InterPro" id="IPR001775">
    <property type="entry name" value="GspD/PilQ"/>
</dbReference>
<keyword evidence="4" id="KW-0653">Protein transport</keyword>
<keyword evidence="5" id="KW-0472">Membrane</keyword>
<dbReference type="Gene3D" id="3.30.1370.130">
    <property type="match status" value="1"/>
</dbReference>
<gene>
    <name evidence="10" type="ORF">Dace_2009</name>
</gene>
<dbReference type="AlphaFoldDB" id="Q1K2X4"/>
<keyword evidence="2 8" id="KW-0813">Transport</keyword>
<dbReference type="Gene3D" id="2.60.40.3500">
    <property type="match status" value="1"/>
</dbReference>
<dbReference type="PANTHER" id="PTHR30604:SF1">
    <property type="entry name" value="DNA UTILIZATION PROTEIN HOFQ"/>
    <property type="match status" value="1"/>
</dbReference>
<sequence>MTVLKPVRKTLGYAAVVLSLFFSLVGIDNSAAHAAMATVESVTISETSAVLAIDSPDVAFDFYTLGAPPRLVVDVSGVLPLFEERAFDVASGFSAIRVGIYADKTRFVFDANSGQLPEATVERYGNDIVIDWSGKTAVAVKPRVEKPVSVKSINFDAQDGASTFTVDFDGRFDLIEAETVDGTIRFGASDTVIPRSLRRVVDASVFPSSVLQITPYSTIIDGTRNVMFSAKMKGLVQYSVSRNGSQLVFSTVDGVFAETAPSALDSVYVPVQPTKAAQSNGIVETISDPAYAYDENMDDVSQVLNRIEGESAAGLLSATADKDAPKVYTGEPVTLVLDDADIRKVMQLIAEISNLNIILSDDVKGKVSLRLHDVPWDQALDLILDVKQLGTITQGNVVRILPLGTIKKMEAERLKATKDIKKLEETRTEIFVINYKDTEAIEDVIDDVLSNQGEVQLIEGSKKIMVNDIPSKLEEIRMLINQLDEPVKQVLIEARIVEADTSAEQTFGIHWGFEFDNDSGSSGGGIGSSLDNAVVGLGGNFITPTSATDGLGTALTFGRVGLDTIVLDLQLSALESSGGGKVISSPKVMALDGETARIGQGTEIPYKTTSDNGTTTEFKKAELALEVTPLINPDNTILLEILATNSSPGVAYTDGVAINTKEAETKLLLKNGETTVIGGIYTENEQNSDSGTPYLKDLPFIGNLFKYKTSSNDRTELLIFLTPHIVD</sequence>
<evidence type="ECO:0000259" key="9">
    <source>
        <dbReference type="SMART" id="SM00965"/>
    </source>
</evidence>
<dbReference type="RefSeq" id="WP_005998185.1">
    <property type="nucleotide sequence ID" value="NZ_AAEW02000003.1"/>
</dbReference>
<evidence type="ECO:0000256" key="8">
    <source>
        <dbReference type="RuleBase" id="RU004004"/>
    </source>
</evidence>
<reference evidence="10" key="2">
    <citation type="submission" date="2006-05" db="EMBL/GenBank/DDBJ databases">
        <title>Sequencing of the draft genome and assembly of Desulfuromonas acetoxidans DSM 684.</title>
        <authorList>
            <consortium name="US DOE Joint Genome Institute (JGI-PGF)"/>
            <person name="Copeland A."/>
            <person name="Lucas S."/>
            <person name="Lapidus A."/>
            <person name="Barry K."/>
            <person name="Detter J.C."/>
            <person name="Glavina del Rio T."/>
            <person name="Hammon N."/>
            <person name="Israni S."/>
            <person name="Dalin E."/>
            <person name="Tice H."/>
            <person name="Bruce D."/>
            <person name="Pitluck S."/>
            <person name="Richardson P."/>
        </authorList>
    </citation>
    <scope>NUCLEOTIDE SEQUENCE [LARGE SCALE GENOMIC DNA]</scope>
    <source>
        <strain evidence="10">DSM 684</strain>
    </source>
</reference>
<dbReference type="SMART" id="SM00965">
    <property type="entry name" value="STN"/>
    <property type="match status" value="1"/>
</dbReference>
<comment type="caution">
    <text evidence="10">The sequence shown here is derived from an EMBL/GenBank/DDBJ whole genome shotgun (WGS) entry which is preliminary data.</text>
</comment>
<dbReference type="GO" id="GO:0009306">
    <property type="term" value="P:protein secretion"/>
    <property type="evidence" value="ECO:0007669"/>
    <property type="project" value="InterPro"/>
</dbReference>
<dbReference type="InterPro" id="IPR038591">
    <property type="entry name" value="NolW-like_sf"/>
</dbReference>
<dbReference type="OrthoDB" id="9775455at2"/>
<reference evidence="10" key="1">
    <citation type="submission" date="2006-05" db="EMBL/GenBank/DDBJ databases">
        <title>Annotation of the draft genome assembly of Desulfuromonas acetoxidans DSM 684.</title>
        <authorList>
            <consortium name="US DOE Joint Genome Institute (JGI-ORNL)"/>
            <person name="Larimer F."/>
            <person name="Land M."/>
            <person name="Hauser L."/>
        </authorList>
    </citation>
    <scope>NUCLEOTIDE SEQUENCE [LARGE SCALE GENOMIC DNA]</scope>
    <source>
        <strain evidence="10">DSM 684</strain>
    </source>
</reference>
<dbReference type="Pfam" id="PF11741">
    <property type="entry name" value="AMIN"/>
    <property type="match status" value="1"/>
</dbReference>
<evidence type="ECO:0000256" key="2">
    <source>
        <dbReference type="ARBA" id="ARBA00022448"/>
    </source>
</evidence>
<dbReference type="GO" id="GO:0009279">
    <property type="term" value="C:cell outer membrane"/>
    <property type="evidence" value="ECO:0007669"/>
    <property type="project" value="UniProtKB-SubCell"/>
</dbReference>
<evidence type="ECO:0000256" key="3">
    <source>
        <dbReference type="ARBA" id="ARBA00022729"/>
    </source>
</evidence>
<evidence type="ECO:0000256" key="1">
    <source>
        <dbReference type="ARBA" id="ARBA00004370"/>
    </source>
</evidence>
<organism evidence="10 11">
    <name type="scientific">Desulfuromonas acetoxidans (strain DSM 684 / 11070)</name>
    <dbReference type="NCBI Taxonomy" id="281689"/>
    <lineage>
        <taxon>Bacteria</taxon>
        <taxon>Pseudomonadati</taxon>
        <taxon>Thermodesulfobacteriota</taxon>
        <taxon>Desulfuromonadia</taxon>
        <taxon>Desulfuromonadales</taxon>
        <taxon>Desulfuromonadaceae</taxon>
        <taxon>Desulfuromonas</taxon>
    </lineage>
</organism>
<dbReference type="Pfam" id="PF00263">
    <property type="entry name" value="Secretin"/>
    <property type="match status" value="1"/>
</dbReference>
<dbReference type="InterPro" id="IPR051808">
    <property type="entry name" value="Type_IV_pilus_biogenesis"/>
</dbReference>
<dbReference type="Gene3D" id="3.30.1370.120">
    <property type="match status" value="1"/>
</dbReference>
<dbReference type="InterPro" id="IPR005644">
    <property type="entry name" value="NolW-like"/>
</dbReference>
<dbReference type="PANTHER" id="PTHR30604">
    <property type="entry name" value="PROTEIN TRANSPORT PROTEIN HOFQ"/>
    <property type="match status" value="1"/>
</dbReference>
<keyword evidence="6" id="KW-0998">Cell outer membrane</keyword>
<accession>Q1K2X4</accession>
<evidence type="ECO:0000256" key="6">
    <source>
        <dbReference type="ARBA" id="ARBA00023237"/>
    </source>
</evidence>
<evidence type="ECO:0000256" key="7">
    <source>
        <dbReference type="RuleBase" id="RU004003"/>
    </source>
</evidence>
<dbReference type="Pfam" id="PF07660">
    <property type="entry name" value="STN"/>
    <property type="match status" value="1"/>
</dbReference>
<evidence type="ECO:0000256" key="5">
    <source>
        <dbReference type="ARBA" id="ARBA00023136"/>
    </source>
</evidence>
<dbReference type="InterPro" id="IPR013355">
    <property type="entry name" value="Pilus_4_PilQ"/>
</dbReference>
<dbReference type="Pfam" id="PF03958">
    <property type="entry name" value="Secretin_N"/>
    <property type="match status" value="1"/>
</dbReference>
<dbReference type="Proteomes" id="UP000005695">
    <property type="component" value="Unassembled WGS sequence"/>
</dbReference>
<proteinExistence type="inferred from homology"/>
<protein>
    <submittedName>
        <fullName evidence="10">Type II and III secretion system protein</fullName>
    </submittedName>
</protein>
<dbReference type="EMBL" id="AAEW02000003">
    <property type="protein sequence ID" value="EAT16757.1"/>
    <property type="molecule type" value="Genomic_DNA"/>
</dbReference>
<dbReference type="InterPro" id="IPR004846">
    <property type="entry name" value="T2SS/T3SS_dom"/>
</dbReference>
<keyword evidence="11" id="KW-1185">Reference proteome</keyword>
<evidence type="ECO:0000313" key="11">
    <source>
        <dbReference type="Proteomes" id="UP000005695"/>
    </source>
</evidence>
<evidence type="ECO:0000313" key="10">
    <source>
        <dbReference type="EMBL" id="EAT16757.1"/>
    </source>
</evidence>
<evidence type="ECO:0000256" key="4">
    <source>
        <dbReference type="ARBA" id="ARBA00022927"/>
    </source>
</evidence>
<name>Q1K2X4_DESA6</name>
<dbReference type="NCBIfam" id="TIGR02515">
    <property type="entry name" value="IV_pilus_PilQ"/>
    <property type="match status" value="1"/>
</dbReference>
<keyword evidence="3" id="KW-0732">Signal</keyword>
<comment type="similarity">
    <text evidence="7">Belongs to the bacterial secretin family.</text>
</comment>
<dbReference type="PRINTS" id="PR00811">
    <property type="entry name" value="BCTERIALGSPD"/>
</dbReference>